<dbReference type="CDD" id="cd01948">
    <property type="entry name" value="EAL"/>
    <property type="match status" value="1"/>
</dbReference>
<feature type="compositionally biased region" description="Polar residues" evidence="1">
    <location>
        <begin position="363"/>
        <end position="372"/>
    </location>
</feature>
<dbReference type="GO" id="GO:0071111">
    <property type="term" value="F:cyclic-guanylate-specific phosphodiesterase activity"/>
    <property type="evidence" value="ECO:0007669"/>
    <property type="project" value="InterPro"/>
</dbReference>
<organism evidence="3 4">
    <name type="scientific">Sphingobium chungbukense</name>
    <dbReference type="NCBI Taxonomy" id="56193"/>
    <lineage>
        <taxon>Bacteria</taxon>
        <taxon>Pseudomonadati</taxon>
        <taxon>Pseudomonadota</taxon>
        <taxon>Alphaproteobacteria</taxon>
        <taxon>Sphingomonadales</taxon>
        <taxon>Sphingomonadaceae</taxon>
        <taxon>Sphingobium</taxon>
    </lineage>
</organism>
<dbReference type="Proteomes" id="UP000033874">
    <property type="component" value="Unassembled WGS sequence"/>
</dbReference>
<evidence type="ECO:0000313" key="4">
    <source>
        <dbReference type="Proteomes" id="UP000033874"/>
    </source>
</evidence>
<dbReference type="SUPFAM" id="SSF141868">
    <property type="entry name" value="EAL domain-like"/>
    <property type="match status" value="1"/>
</dbReference>
<sequence>MHLPIVRLNNALPVRTAYGERAFQAALDHLRQRMDRHFGTEGCRVDGTGVALCPLADPFVHAPMLDSLCLLLEAEPFRFEGDEILLSLSAGAVHDAMLDDVALPAECYREDMQLAVSLLKAVRSGTTHLAWRPIASPRDPGAILYHEACLRRIGEDGVSIDCAEAHAALDRLGLTHRFDRRLLSDMVDALEADPFACLSVALSAQGLSRGLHGGDGGWSDLLARLKRDRGLARRLVIEIIDRDRMLAMQDVQSCVRHLQALGVRIAIGRFGTGQASVGELMALAPDIVKLDGAFLQRAYGARIGHLIGLARTIGPTVIVDGVDSGRHLQTALEAEAEWVAGELLGRSRFRRASRPPSSAPAIQTPSGLSAFA</sequence>
<dbReference type="Pfam" id="PF00563">
    <property type="entry name" value="EAL"/>
    <property type="match status" value="1"/>
</dbReference>
<comment type="caution">
    <text evidence="3">The sequence shown here is derived from an EMBL/GenBank/DDBJ whole genome shotgun (WGS) entry which is preliminary data.</text>
</comment>
<dbReference type="EMBL" id="LBIC01000005">
    <property type="protein sequence ID" value="KKW91696.1"/>
    <property type="molecule type" value="Genomic_DNA"/>
</dbReference>
<evidence type="ECO:0000256" key="1">
    <source>
        <dbReference type="SAM" id="MobiDB-lite"/>
    </source>
</evidence>
<gene>
    <name evidence="3" type="ORF">YP76_11160</name>
</gene>
<dbReference type="PROSITE" id="PS50883">
    <property type="entry name" value="EAL"/>
    <property type="match status" value="1"/>
</dbReference>
<feature type="domain" description="EAL" evidence="2">
    <location>
        <begin position="111"/>
        <end position="361"/>
    </location>
</feature>
<dbReference type="RefSeq" id="WP_046763707.1">
    <property type="nucleotide sequence ID" value="NZ_LBIC01000005.1"/>
</dbReference>
<dbReference type="PANTHER" id="PTHR33121:SF79">
    <property type="entry name" value="CYCLIC DI-GMP PHOSPHODIESTERASE PDED-RELATED"/>
    <property type="match status" value="1"/>
</dbReference>
<reference evidence="3 4" key="1">
    <citation type="submission" date="2015-04" db="EMBL/GenBank/DDBJ databases">
        <title>Genome sequence of aromatic hydrocarbons-degrading Sphingobium chungbukense DJ77.</title>
        <authorList>
            <person name="Kim Y.-C."/>
            <person name="Chae J.-C."/>
        </authorList>
    </citation>
    <scope>NUCLEOTIDE SEQUENCE [LARGE SCALE GENOMIC DNA]</scope>
    <source>
        <strain evidence="3 4">DJ77</strain>
    </source>
</reference>
<dbReference type="SMART" id="SM00052">
    <property type="entry name" value="EAL"/>
    <property type="match status" value="1"/>
</dbReference>
<protein>
    <recommendedName>
        <fullName evidence="2">EAL domain-containing protein</fullName>
    </recommendedName>
</protein>
<name>A0A0M3AS14_9SPHN</name>
<dbReference type="PATRIC" id="fig|56193.3.peg.2323"/>
<dbReference type="InterPro" id="IPR001633">
    <property type="entry name" value="EAL_dom"/>
</dbReference>
<dbReference type="InterPro" id="IPR035919">
    <property type="entry name" value="EAL_sf"/>
</dbReference>
<dbReference type="STRING" id="56193.YP76_11160"/>
<feature type="region of interest" description="Disordered" evidence="1">
    <location>
        <begin position="350"/>
        <end position="372"/>
    </location>
</feature>
<evidence type="ECO:0000313" key="3">
    <source>
        <dbReference type="EMBL" id="KKW91696.1"/>
    </source>
</evidence>
<keyword evidence="4" id="KW-1185">Reference proteome</keyword>
<dbReference type="AlphaFoldDB" id="A0A0M3AS14"/>
<dbReference type="InterPro" id="IPR050706">
    <property type="entry name" value="Cyclic-di-GMP_PDE-like"/>
</dbReference>
<proteinExistence type="predicted"/>
<dbReference type="PANTHER" id="PTHR33121">
    <property type="entry name" value="CYCLIC DI-GMP PHOSPHODIESTERASE PDEF"/>
    <property type="match status" value="1"/>
</dbReference>
<evidence type="ECO:0000259" key="2">
    <source>
        <dbReference type="PROSITE" id="PS50883"/>
    </source>
</evidence>
<accession>A0A0M3AS14</accession>
<dbReference type="Gene3D" id="3.20.20.450">
    <property type="entry name" value="EAL domain"/>
    <property type="match status" value="1"/>
</dbReference>